<proteinExistence type="inferred from homology"/>
<dbReference type="SUPFAM" id="SSF56399">
    <property type="entry name" value="ADP-ribosylation"/>
    <property type="match status" value="1"/>
</dbReference>
<keyword evidence="3 10" id="KW-0808">Transferase</keyword>
<protein>
    <recommendedName>
        <fullName evidence="10">NAD(P)(+)--arginine ADP-ribosyltransferase</fullName>
        <ecNumber evidence="10">2.4.2.31</ecNumber>
    </recommendedName>
    <alternativeName>
        <fullName evidence="10">Mono(ADP-ribosyl)transferase</fullName>
    </alternativeName>
</protein>
<accession>A0A671F0R4</accession>
<dbReference type="Gene3D" id="3.90.176.10">
    <property type="entry name" value="Toxin ADP-ribosyltransferase, Chain A, domain 1"/>
    <property type="match status" value="1"/>
</dbReference>
<feature type="signal peptide" evidence="10">
    <location>
        <begin position="1"/>
        <end position="24"/>
    </location>
</feature>
<organism evidence="11 12">
    <name type="scientific">Rhinolophus ferrumequinum</name>
    <name type="common">Greater horseshoe bat</name>
    <dbReference type="NCBI Taxonomy" id="59479"/>
    <lineage>
        <taxon>Eukaryota</taxon>
        <taxon>Metazoa</taxon>
        <taxon>Chordata</taxon>
        <taxon>Craniata</taxon>
        <taxon>Vertebrata</taxon>
        <taxon>Euteleostomi</taxon>
        <taxon>Mammalia</taxon>
        <taxon>Eutheria</taxon>
        <taxon>Laurasiatheria</taxon>
        <taxon>Chiroptera</taxon>
        <taxon>Yinpterochiroptera</taxon>
        <taxon>Rhinolophoidea</taxon>
        <taxon>Rhinolophidae</taxon>
        <taxon>Rhinolophinae</taxon>
        <taxon>Rhinolophus</taxon>
    </lineage>
</organism>
<reference evidence="12" key="3">
    <citation type="submission" date="2018-12" db="EMBL/GenBank/DDBJ databases">
        <title>G10K-VGP greater horseshoe bat female genome, primary haplotype.</title>
        <authorList>
            <person name="Teeling E."/>
            <person name="Myers G."/>
            <person name="Vernes S."/>
            <person name="Pippel M."/>
            <person name="Winkler S."/>
            <person name="Fedrigo O."/>
            <person name="Rhie A."/>
            <person name="Koren S."/>
            <person name="Phillippy A."/>
            <person name="Lewin H."/>
            <person name="Damas J."/>
            <person name="Howe K."/>
            <person name="Mountcastle J."/>
            <person name="Jarvis E.D."/>
        </authorList>
    </citation>
    <scope>NUCLEOTIDE SEQUENCE [LARGE SCALE GENOMIC DNA]</scope>
</reference>
<dbReference type="InParanoid" id="A0A671F0R4"/>
<dbReference type="GeneTree" id="ENSGT01030000234601"/>
<evidence type="ECO:0000256" key="3">
    <source>
        <dbReference type="ARBA" id="ARBA00022679"/>
    </source>
</evidence>
<keyword evidence="6 10" id="KW-0521">NADP</keyword>
<dbReference type="PROSITE" id="PS51996">
    <property type="entry name" value="TR_MART"/>
    <property type="match status" value="1"/>
</dbReference>
<evidence type="ECO:0000256" key="7">
    <source>
        <dbReference type="ARBA" id="ARBA00023027"/>
    </source>
</evidence>
<evidence type="ECO:0000313" key="12">
    <source>
        <dbReference type="Proteomes" id="UP000472240"/>
    </source>
</evidence>
<keyword evidence="5 10" id="KW-0732">Signal</keyword>
<dbReference type="GO" id="GO:0106274">
    <property type="term" value="F:NAD+-protein-arginine ADP-ribosyltransferase activity"/>
    <property type="evidence" value="ECO:0007669"/>
    <property type="project" value="UniProtKB-EC"/>
</dbReference>
<dbReference type="AlphaFoldDB" id="A0A671F0R4"/>
<dbReference type="PANTHER" id="PTHR10339">
    <property type="entry name" value="ADP-RIBOSYLTRANSFERASE"/>
    <property type="match status" value="1"/>
</dbReference>
<reference evidence="11" key="5">
    <citation type="submission" date="2025-09" db="UniProtKB">
        <authorList>
            <consortium name="Ensembl"/>
        </authorList>
    </citation>
    <scope>IDENTIFICATION</scope>
</reference>
<evidence type="ECO:0000256" key="4">
    <source>
        <dbReference type="ARBA" id="ARBA00022695"/>
    </source>
</evidence>
<keyword evidence="4" id="KW-0548">Nucleotidyltransferase</keyword>
<evidence type="ECO:0000256" key="5">
    <source>
        <dbReference type="ARBA" id="ARBA00022729"/>
    </source>
</evidence>
<sequence length="287" mass="32636">MTSLLAIAVHLLILTQWLTQQGTGLTWLTNSCQLDMANNSFDDQYEGCTEEMEKKAPQLLKEELEMNENLKTEWTTAKRKWEQIKNKNYPKQFNDFHGTALVAYTGKIAVEFNKAVREFHQNPQNFQFKAFHYYLTRALQLLTTGKCYTVYRGCNIRFSHSGGNVRFGQFASSSKFKSVALQFTENKGTLFTIYTCLGVDIQAFSLFPEEIEVLIPGYEVYQEVTPQNSDKPYNEISLGSPRKFKSNVNCFYSSTNNSSNFNISGEHGSVQNGGVNAVIRANIQVLN</sequence>
<dbReference type="PRINTS" id="PR00970">
    <property type="entry name" value="RIBTRNSFRASE"/>
</dbReference>
<feature type="chain" id="PRO_5025705414" description="NAD(P)(+)--arginine ADP-ribosyltransferase" evidence="10">
    <location>
        <begin position="25"/>
        <end position="287"/>
    </location>
</feature>
<name>A0A671F0R4_RHIFE</name>
<dbReference type="Proteomes" id="UP000472240">
    <property type="component" value="Chromosome 11"/>
</dbReference>
<keyword evidence="2 10" id="KW-0328">Glycosyltransferase</keyword>
<evidence type="ECO:0000256" key="6">
    <source>
        <dbReference type="ARBA" id="ARBA00022857"/>
    </source>
</evidence>
<evidence type="ECO:0000256" key="10">
    <source>
        <dbReference type="RuleBase" id="RU361228"/>
    </source>
</evidence>
<dbReference type="GO" id="GO:0003950">
    <property type="term" value="F:NAD+ poly-ADP-ribosyltransferase activity"/>
    <property type="evidence" value="ECO:0007669"/>
    <property type="project" value="TreeGrafter"/>
</dbReference>
<evidence type="ECO:0000256" key="9">
    <source>
        <dbReference type="ARBA" id="ARBA00047597"/>
    </source>
</evidence>
<evidence type="ECO:0000256" key="1">
    <source>
        <dbReference type="ARBA" id="ARBA00009558"/>
    </source>
</evidence>
<dbReference type="GO" id="GO:0016779">
    <property type="term" value="F:nucleotidyltransferase activity"/>
    <property type="evidence" value="ECO:0007669"/>
    <property type="project" value="UniProtKB-KW"/>
</dbReference>
<dbReference type="FunFam" id="3.90.176.10:FF:000001">
    <property type="entry name" value="NAD(P)(+)--arginine ADP-ribosyltransferase"/>
    <property type="match status" value="1"/>
</dbReference>
<dbReference type="PROSITE" id="PS01291">
    <property type="entry name" value="ART"/>
    <property type="match status" value="1"/>
</dbReference>
<evidence type="ECO:0000256" key="2">
    <source>
        <dbReference type="ARBA" id="ARBA00022676"/>
    </source>
</evidence>
<dbReference type="Ensembl" id="ENSRFET00010018913.1">
    <property type="protein sequence ID" value="ENSRFEP00010017343.1"/>
    <property type="gene ID" value="ENSRFEG00010011712.1"/>
</dbReference>
<comment type="catalytic activity">
    <reaction evidence="9 10">
        <text>L-arginyl-[protein] + NAD(+) = N(omega)-(ADP-D-ribosyl)-L-arginyl-[protein] + nicotinamide + H(+)</text>
        <dbReference type="Rhea" id="RHEA:19149"/>
        <dbReference type="Rhea" id="RHEA-COMP:10532"/>
        <dbReference type="Rhea" id="RHEA-COMP:15087"/>
        <dbReference type="ChEBI" id="CHEBI:15378"/>
        <dbReference type="ChEBI" id="CHEBI:17154"/>
        <dbReference type="ChEBI" id="CHEBI:29965"/>
        <dbReference type="ChEBI" id="CHEBI:57540"/>
        <dbReference type="ChEBI" id="CHEBI:142554"/>
        <dbReference type="EC" id="2.4.2.31"/>
    </reaction>
</comment>
<reference evidence="11 12" key="2">
    <citation type="journal article" date="2018" name="Annu Rev Anim Biosci">
        <title>Bat Biology, Genomes, and the Bat1K Project: To Generate Chromosome-Level Genomes for All Living Bat Species.</title>
        <authorList>
            <person name="Teeling E.C."/>
            <person name="Vernes S.C."/>
            <person name="Davalos L.M."/>
            <person name="Ray D.A."/>
            <person name="Gilbert M.T.P."/>
            <person name="Myers E."/>
        </authorList>
    </citation>
    <scope>NUCLEOTIDE SEQUENCE</scope>
</reference>
<evidence type="ECO:0000313" key="11">
    <source>
        <dbReference type="Ensembl" id="ENSRFEP00010017343.1"/>
    </source>
</evidence>
<keyword evidence="8" id="KW-1015">Disulfide bond</keyword>
<keyword evidence="7 10" id="KW-0520">NAD</keyword>
<comment type="similarity">
    <text evidence="1 10">Belongs to the Arg-specific ADP-ribosyltransferase family.</text>
</comment>
<dbReference type="EC" id="2.4.2.31" evidence="10"/>
<dbReference type="PANTHER" id="PTHR10339:SF24">
    <property type="entry name" value="T-CELL ECTO-ADP-RIBOSYLTRANSFERASE 1-RELATED"/>
    <property type="match status" value="1"/>
</dbReference>
<reference evidence="11 12" key="1">
    <citation type="journal article" date="2015" name="Annu Rev Anim Biosci">
        <title>The Genome 10K Project: a way forward.</title>
        <authorList>
            <person name="Koepfli K.P."/>
            <person name="Paten B."/>
            <person name="O'Brien S.J."/>
            <person name="Koepfli K.P."/>
            <person name="Paten B."/>
            <person name="Antunes A."/>
            <person name="Belov K."/>
            <person name="Bustamante C."/>
            <person name="Castoe T.A."/>
            <person name="Clawson H."/>
            <person name="Crawford A.J."/>
            <person name="Diekhans M."/>
            <person name="Distel D."/>
            <person name="Durbin R."/>
            <person name="Earl D."/>
            <person name="Fujita M.K."/>
            <person name="Gamble T."/>
            <person name="Georges A."/>
            <person name="Gemmell N."/>
            <person name="Gilbert M.T."/>
            <person name="Graves J.M."/>
            <person name="Green R.E."/>
            <person name="Hickey G."/>
            <person name="Jarvis E.D."/>
            <person name="Johnson W."/>
            <person name="Komissarov A."/>
            <person name="Korf I."/>
            <person name="Kuhn R."/>
            <person name="Larkin D.M."/>
            <person name="Lewin H."/>
            <person name="Lopez J.V."/>
            <person name="Ma J."/>
            <person name="Marques-Bonet T."/>
            <person name="Miller W."/>
            <person name="Murphy R."/>
            <person name="Pevzner P."/>
            <person name="Shapiro B."/>
            <person name="Steiner C."/>
            <person name="Tamazian G."/>
            <person name="Venkatesh B."/>
            <person name="Wang J."/>
            <person name="Wayne R."/>
            <person name="Wiley E."/>
            <person name="Yang H."/>
            <person name="Zhang G."/>
            <person name="Haussler D."/>
            <person name="Ryder O."/>
            <person name="O'Brien S.J."/>
        </authorList>
    </citation>
    <scope>NUCLEOTIDE SEQUENCE</scope>
</reference>
<dbReference type="Pfam" id="PF01129">
    <property type="entry name" value="ART"/>
    <property type="match status" value="1"/>
</dbReference>
<dbReference type="InterPro" id="IPR000768">
    <property type="entry name" value="ART"/>
</dbReference>
<dbReference type="OMA" id="NFQFKAF"/>
<keyword evidence="12" id="KW-1185">Reference proteome</keyword>
<dbReference type="InterPro" id="IPR050999">
    <property type="entry name" value="ADP-ribosyltransferase_ARG"/>
</dbReference>
<reference evidence="11" key="4">
    <citation type="submission" date="2025-08" db="UniProtKB">
        <authorList>
            <consortium name="Ensembl"/>
        </authorList>
    </citation>
    <scope>IDENTIFICATION</scope>
</reference>
<evidence type="ECO:0000256" key="8">
    <source>
        <dbReference type="ARBA" id="ARBA00023157"/>
    </source>
</evidence>